<dbReference type="InterPro" id="IPR013425">
    <property type="entry name" value="Autotrns_rpt"/>
</dbReference>
<dbReference type="PANTHER" id="PTHR14969">
    <property type="entry name" value="SPHINGOSINE-1-PHOSPHATE PHOSPHOHYDROLASE"/>
    <property type="match status" value="1"/>
</dbReference>
<proteinExistence type="predicted"/>
<accession>A0A317EA98</accession>
<dbReference type="Gene3D" id="1.20.144.10">
    <property type="entry name" value="Phosphatidic acid phosphatase type 2/haloperoxidase"/>
    <property type="match status" value="1"/>
</dbReference>
<feature type="domain" description="Autotransporter" evidence="4">
    <location>
        <begin position="1197"/>
        <end position="1474"/>
    </location>
</feature>
<dbReference type="InterPro" id="IPR012332">
    <property type="entry name" value="Autotransporter_pectin_lyase_C"/>
</dbReference>
<keyword evidence="6" id="KW-1185">Reference proteome</keyword>
<dbReference type="InterPro" id="IPR036938">
    <property type="entry name" value="PAP2/HPO_sf"/>
</dbReference>
<dbReference type="Pfam" id="PF12951">
    <property type="entry name" value="PATR"/>
    <property type="match status" value="5"/>
</dbReference>
<evidence type="ECO:0000259" key="4">
    <source>
        <dbReference type="PROSITE" id="PS51208"/>
    </source>
</evidence>
<evidence type="ECO:0000256" key="2">
    <source>
        <dbReference type="SAM" id="MobiDB-lite"/>
    </source>
</evidence>
<comment type="caution">
    <text evidence="5">The sequence shown here is derived from an EMBL/GenBank/DDBJ whole genome shotgun (WGS) entry which is preliminary data.</text>
</comment>
<sequence>MSVPDSPTGARNGPPVQSPPVQGTGCNMRMLTSGLALLLGLQASSVQAADAIGLLKQFDTLRQDYPELIARNLQLVIDATRNRTSEQERRAVEDDNSQTIIQLADALGPVLGPIFADAFDSTGLFSASLPLTATSLLTAYVTVISAPIAKEYFKNERPFRMSDQVVRAPGSSGGGYSFPSGHTTYGYTMMLTMAYLFPERYQEFLTRGSEFGNNRIIVGVHYPMDVIGGRIISQANVAELIGNPLTRLELNLAALELKNYFARKCGDSAAACARAQSEADLFGNYEQNKADYTYRLTYGFTGTFATDVPMVVPNGAEWLIASRLPYLTAAQRREVLRTTALPSGDAMLDKDNWERLNLFAAADGYGAIETDTTVTMIAEQGGFDLYDRWRNDIGGDALLTKAGSGWLDLTGHNSFAGVRVTGGTLRLAGANDFTDTSAVSGGTLIVDGTLAAAAPLKVSGGGTLAGSGRVATAVAIADGTLSPGTDGPGTLTVGALDLAPGARVRFDLNRPGVIGGALNDLVVVDGNLKLDGTLDIAAADGRLAPGVYRLFTYGGTLTDDGLAYGAVPGNVTFNALALDTSNAAQVNLVVDGVTGELAFWNGARTTPNDKVNGGSGTWNATGTNWTNLEGSAAGIWTGMRAVFQGVAGTVAIAGEQTFAGLVFVTDGYRLTAAESGALRTVTAADIQVNSGITALIAAPITGSGGIRKTDGGLLTLTGINSYAGGTTLSGGTLAVSDDRNLGAAGGGLDFDGGVLRVTGTAFTTTARSITWGSRGGGLDIADRAATFTLAQDLTGTGGLLKDGAGTLVLDGRNSFTGGITIAGGRLVGDSDSLTTNITDNAAVTFDQATDGTFAANIGGTGSVTKAGDGTLTVTGSLAQTGGTLVEAGVLRIGAGGTAGAIYNSIVNAGTLIFDRSDDWSFTGTIAGDGDVVKRGAGTLNLTGTSSLTGDTLVEAGVLAVNGSIAGSAVTLRSGTALTGIGRTGSLTAHSGAIVAPGDNAGVGILQVNGDVALEGGSTLAIRIDDEGDNDRLAATGAATIGQGARLTLGGMAPGERYTVLTATGGVAGRFDDLTDTYAFLDAHIAYEPAAVVASLERNATSFASTATTDNGKAAAAGAERLPGGNALLAQLVAATKAEAEAAFATLSGEIYPGTVAVLAREAQHIQSAVIGRLSQSLTVAGRAVGSLIPTAAAGDSDDTRHGAFWTAAYGAFGRYGNDAGADTDTSTAGFLAGADGEVGGWTLGLAGGYARISVESDRSLASADLDNYTLAVYGGRQMGNVALRLGASYAYTAGDGTRTAVLPGGTERLAGEIRASTYQVFGDLGYAIPLRGSVAAEPFVSLSLGRVQSDDIRETGGTAALTIDGASATTGHSTLGVRIGGNRESGEQGFGIGGAIGWRHAYGDTEPTASAIFGDDPASGFTIAGTPIARDALALEAGVEYRLSRRLRLGLRYNGQIAGGADEHGVQANVKVRF</sequence>
<protein>
    <recommendedName>
        <fullName evidence="4">Autotransporter domain-containing protein</fullName>
    </recommendedName>
</protein>
<evidence type="ECO:0000313" key="6">
    <source>
        <dbReference type="Proteomes" id="UP000246077"/>
    </source>
</evidence>
<dbReference type="Gene3D" id="2.160.20.20">
    <property type="match status" value="1"/>
</dbReference>
<gene>
    <name evidence="5" type="ORF">DKG75_05715</name>
</gene>
<dbReference type="Proteomes" id="UP000246077">
    <property type="component" value="Unassembled WGS sequence"/>
</dbReference>
<dbReference type="InterPro" id="IPR036709">
    <property type="entry name" value="Autotransporte_beta_dom_sf"/>
</dbReference>
<organism evidence="5 6">
    <name type="scientific">Zavarzinia compransoris</name>
    <dbReference type="NCBI Taxonomy" id="1264899"/>
    <lineage>
        <taxon>Bacteria</taxon>
        <taxon>Pseudomonadati</taxon>
        <taxon>Pseudomonadota</taxon>
        <taxon>Alphaproteobacteria</taxon>
        <taxon>Rhodospirillales</taxon>
        <taxon>Zavarziniaceae</taxon>
        <taxon>Zavarzinia</taxon>
    </lineage>
</organism>
<dbReference type="InterPro" id="IPR011050">
    <property type="entry name" value="Pectin_lyase_fold/virulence"/>
</dbReference>
<dbReference type="SUPFAM" id="SSF51126">
    <property type="entry name" value="Pectin lyase-like"/>
    <property type="match status" value="3"/>
</dbReference>
<dbReference type="InterPro" id="IPR000326">
    <property type="entry name" value="PAP2/HPO"/>
</dbReference>
<feature type="region of interest" description="Disordered" evidence="2">
    <location>
        <begin position="1"/>
        <end position="23"/>
    </location>
</feature>
<dbReference type="EMBL" id="QGLF01000001">
    <property type="protein sequence ID" value="PWR24037.1"/>
    <property type="molecule type" value="Genomic_DNA"/>
</dbReference>
<evidence type="ECO:0000256" key="3">
    <source>
        <dbReference type="SAM" id="SignalP"/>
    </source>
</evidence>
<feature type="chain" id="PRO_5016263922" description="Autotransporter domain-containing protein" evidence="3">
    <location>
        <begin position="49"/>
        <end position="1474"/>
    </location>
</feature>
<reference evidence="6" key="1">
    <citation type="submission" date="2018-05" db="EMBL/GenBank/DDBJ databases">
        <title>Zavarzinia sp. HR-AS.</title>
        <authorList>
            <person name="Lee Y."/>
            <person name="Jeon C.O."/>
        </authorList>
    </citation>
    <scope>NUCLEOTIDE SEQUENCE [LARGE SCALE GENOMIC DNA]</scope>
    <source>
        <strain evidence="6">DSM 1231</strain>
    </source>
</reference>
<dbReference type="InterPro" id="IPR005546">
    <property type="entry name" value="Autotransporte_beta"/>
</dbReference>
<evidence type="ECO:0000313" key="5">
    <source>
        <dbReference type="EMBL" id="PWR24037.1"/>
    </source>
</evidence>
<evidence type="ECO:0000256" key="1">
    <source>
        <dbReference type="ARBA" id="ARBA00022729"/>
    </source>
</evidence>
<dbReference type="Pfam" id="PF01569">
    <property type="entry name" value="PAP2"/>
    <property type="match status" value="1"/>
</dbReference>
<name>A0A317EA98_9PROT</name>
<dbReference type="SMART" id="SM00869">
    <property type="entry name" value="Autotransporter"/>
    <property type="match status" value="1"/>
</dbReference>
<dbReference type="NCBIfam" id="TIGR02601">
    <property type="entry name" value="autotrns_rpt"/>
    <property type="match status" value="4"/>
</dbReference>
<keyword evidence="1 3" id="KW-0732">Signal</keyword>
<dbReference type="SMART" id="SM00014">
    <property type="entry name" value="acidPPc"/>
    <property type="match status" value="1"/>
</dbReference>
<dbReference type="Pfam" id="PF03797">
    <property type="entry name" value="Autotransporter"/>
    <property type="match status" value="1"/>
</dbReference>
<dbReference type="Gene3D" id="2.40.128.130">
    <property type="entry name" value="Autotransporter beta-domain"/>
    <property type="match status" value="1"/>
</dbReference>
<dbReference type="SUPFAM" id="SSF48317">
    <property type="entry name" value="Acid phosphatase/Vanadium-dependent haloperoxidase"/>
    <property type="match status" value="1"/>
</dbReference>
<dbReference type="PROSITE" id="PS51208">
    <property type="entry name" value="AUTOTRANSPORTER"/>
    <property type="match status" value="1"/>
</dbReference>
<feature type="signal peptide" evidence="3">
    <location>
        <begin position="1"/>
        <end position="48"/>
    </location>
</feature>
<dbReference type="PANTHER" id="PTHR14969:SF60">
    <property type="entry name" value="NON-SPECIFIC ACID PHOSPHATASE"/>
    <property type="match status" value="1"/>
</dbReference>
<dbReference type="SUPFAM" id="SSF103515">
    <property type="entry name" value="Autotransporter"/>
    <property type="match status" value="1"/>
</dbReference>